<sequence>MQFTIDFDDMEPFKLMNNPQDASSPDLFYVMISTFHYIVVPYIMMILAFDDVANKIIREFVDEFKNEMKKKVEKKRSSKTNRYCCRDRRPISLPCRWILNIKLVALSTFKIVRRVLYLNIVTRDFNATRFLISLLSAEHFLKYMLFHICPSIREKRSVSHSLSPIQSFSKFDDTMVLQQVIILIYNELTEMRLVADLDDLDSYLLEQRKITLTEYSNPGSPLYYLNTFDETENIWVTLVDQYKSAVPKLEFPDVTAQRGEL</sequence>
<keyword evidence="1" id="KW-0812">Transmembrane</keyword>
<dbReference type="EMBL" id="JWZT01002504">
    <property type="protein sequence ID" value="KII69241.1"/>
    <property type="molecule type" value="Genomic_DNA"/>
</dbReference>
<organism evidence="2 3">
    <name type="scientific">Thelohanellus kitauei</name>
    <name type="common">Myxosporean</name>
    <dbReference type="NCBI Taxonomy" id="669202"/>
    <lineage>
        <taxon>Eukaryota</taxon>
        <taxon>Metazoa</taxon>
        <taxon>Cnidaria</taxon>
        <taxon>Myxozoa</taxon>
        <taxon>Myxosporea</taxon>
        <taxon>Bivalvulida</taxon>
        <taxon>Platysporina</taxon>
        <taxon>Myxobolidae</taxon>
        <taxon>Thelohanellus</taxon>
    </lineage>
</organism>
<dbReference type="Proteomes" id="UP000031668">
    <property type="component" value="Unassembled WGS sequence"/>
</dbReference>
<protein>
    <submittedName>
        <fullName evidence="2">Uncharacterized protein</fullName>
    </submittedName>
</protein>
<keyword evidence="1" id="KW-1133">Transmembrane helix</keyword>
<gene>
    <name evidence="2" type="ORF">RF11_04014</name>
</gene>
<reference evidence="2 3" key="1">
    <citation type="journal article" date="2014" name="Genome Biol. Evol.">
        <title>The genome of the myxosporean Thelohanellus kitauei shows adaptations to nutrient acquisition within its fish host.</title>
        <authorList>
            <person name="Yang Y."/>
            <person name="Xiong J."/>
            <person name="Zhou Z."/>
            <person name="Huo F."/>
            <person name="Miao W."/>
            <person name="Ran C."/>
            <person name="Liu Y."/>
            <person name="Zhang J."/>
            <person name="Feng J."/>
            <person name="Wang M."/>
            <person name="Wang M."/>
            <person name="Wang L."/>
            <person name="Yao B."/>
        </authorList>
    </citation>
    <scope>NUCLEOTIDE SEQUENCE [LARGE SCALE GENOMIC DNA]</scope>
    <source>
        <strain evidence="2">Wuqing</strain>
    </source>
</reference>
<keyword evidence="3" id="KW-1185">Reference proteome</keyword>
<name>A0A0C2MPT4_THEKT</name>
<dbReference type="AlphaFoldDB" id="A0A0C2MPT4"/>
<evidence type="ECO:0000256" key="1">
    <source>
        <dbReference type="SAM" id="Phobius"/>
    </source>
</evidence>
<comment type="caution">
    <text evidence="2">The sequence shown here is derived from an EMBL/GenBank/DDBJ whole genome shotgun (WGS) entry which is preliminary data.</text>
</comment>
<evidence type="ECO:0000313" key="2">
    <source>
        <dbReference type="EMBL" id="KII69241.1"/>
    </source>
</evidence>
<proteinExistence type="predicted"/>
<keyword evidence="1" id="KW-0472">Membrane</keyword>
<evidence type="ECO:0000313" key="3">
    <source>
        <dbReference type="Proteomes" id="UP000031668"/>
    </source>
</evidence>
<accession>A0A0C2MPT4</accession>
<feature type="transmembrane region" description="Helical" evidence="1">
    <location>
        <begin position="27"/>
        <end position="49"/>
    </location>
</feature>